<reference evidence="2 3" key="1">
    <citation type="submission" date="2016-12" db="EMBL/GenBank/DDBJ databases">
        <authorList>
            <person name="Song W.-J."/>
            <person name="Kurnit D.M."/>
        </authorList>
    </citation>
    <scope>NUCLEOTIDE SEQUENCE [LARGE SCALE GENOMIC DNA]</scope>
    <source>
        <strain evidence="2 3">CECT 9026</strain>
    </source>
</reference>
<evidence type="ECO:0000313" key="2">
    <source>
        <dbReference type="EMBL" id="SIO93804.1"/>
    </source>
</evidence>
<accession>A0A1N6M2Z0</accession>
<evidence type="ECO:0000256" key="1">
    <source>
        <dbReference type="SAM" id="MobiDB-lite"/>
    </source>
</evidence>
<evidence type="ECO:0000313" key="3">
    <source>
        <dbReference type="Proteomes" id="UP000184774"/>
    </source>
</evidence>
<proteinExistence type="predicted"/>
<protein>
    <submittedName>
        <fullName evidence="2">Uncharacterized protein</fullName>
    </submittedName>
</protein>
<name>A0A1N6M2Z0_9VIBR</name>
<sequence>MKGFNASSKKLAPTSTTGLPRERNKVLADGSTRHP</sequence>
<dbReference type="AlphaFoldDB" id="A0A1N6M2Z0"/>
<gene>
    <name evidence="2" type="ORF">VSP9026_01482</name>
</gene>
<dbReference type="EMBL" id="FSSB01000010">
    <property type="protein sequence ID" value="SIO93804.1"/>
    <property type="molecule type" value="Genomic_DNA"/>
</dbReference>
<feature type="compositionally biased region" description="Polar residues" evidence="1">
    <location>
        <begin position="1"/>
        <end position="18"/>
    </location>
</feature>
<organism evidence="2 3">
    <name type="scientific">Vibrio spartinae</name>
    <dbReference type="NCBI Taxonomy" id="1918945"/>
    <lineage>
        <taxon>Bacteria</taxon>
        <taxon>Pseudomonadati</taxon>
        <taxon>Pseudomonadota</taxon>
        <taxon>Gammaproteobacteria</taxon>
        <taxon>Vibrionales</taxon>
        <taxon>Vibrionaceae</taxon>
        <taxon>Vibrio</taxon>
    </lineage>
</organism>
<dbReference type="Proteomes" id="UP000184774">
    <property type="component" value="Unassembled WGS sequence"/>
</dbReference>
<feature type="region of interest" description="Disordered" evidence="1">
    <location>
        <begin position="1"/>
        <end position="35"/>
    </location>
</feature>